<feature type="transmembrane region" description="Helical" evidence="2">
    <location>
        <begin position="115"/>
        <end position="137"/>
    </location>
</feature>
<evidence type="ECO:0000256" key="1">
    <source>
        <dbReference type="SAM" id="MobiDB-lite"/>
    </source>
</evidence>
<accession>A0A829Y5D6</accession>
<dbReference type="AlphaFoldDB" id="A0A829Y5D6"/>
<dbReference type="EMBL" id="BLJN01000001">
    <property type="protein sequence ID" value="GFE78414.1"/>
    <property type="molecule type" value="Genomic_DNA"/>
</dbReference>
<evidence type="ECO:0000313" key="4">
    <source>
        <dbReference type="Proteomes" id="UP000445000"/>
    </source>
</evidence>
<proteinExistence type="predicted"/>
<keyword evidence="2" id="KW-0472">Membrane</keyword>
<keyword evidence="2" id="KW-0812">Transmembrane</keyword>
<sequence length="186" mass="20310">MEREQQEYAPRYSLRERIRHAIVGVGCVSIFFAFWQWWALPQWSEFARTAHCRTVLGFAGSSVMLYVVFVAVPLAIAISLGAFMVPAALRSIRARQYPPPGQKVHGKVRIRTGRIAVVSAAGDLALIAAFVGIALWGSQQPRQILEQAQPKRDATCSGVRSESPKAIASLDGEAMREGTLSAGGTR</sequence>
<protein>
    <submittedName>
        <fullName evidence="3">Uncharacterized protein</fullName>
    </submittedName>
</protein>
<feature type="region of interest" description="Disordered" evidence="1">
    <location>
        <begin position="149"/>
        <end position="186"/>
    </location>
</feature>
<feature type="transmembrane region" description="Helical" evidence="2">
    <location>
        <begin position="63"/>
        <end position="89"/>
    </location>
</feature>
<feature type="transmembrane region" description="Helical" evidence="2">
    <location>
        <begin position="21"/>
        <end position="38"/>
    </location>
</feature>
<gene>
    <name evidence="3" type="ORF">GCM10011487_04140</name>
</gene>
<keyword evidence="2" id="KW-1133">Transmembrane helix</keyword>
<organism evidence="3 4">
    <name type="scientific">Steroidobacter agaridevorans</name>
    <dbReference type="NCBI Taxonomy" id="2695856"/>
    <lineage>
        <taxon>Bacteria</taxon>
        <taxon>Pseudomonadati</taxon>
        <taxon>Pseudomonadota</taxon>
        <taxon>Gammaproteobacteria</taxon>
        <taxon>Steroidobacterales</taxon>
        <taxon>Steroidobacteraceae</taxon>
        <taxon>Steroidobacter</taxon>
    </lineage>
</organism>
<evidence type="ECO:0000256" key="2">
    <source>
        <dbReference type="SAM" id="Phobius"/>
    </source>
</evidence>
<reference evidence="4" key="1">
    <citation type="submission" date="2020-01" db="EMBL/GenBank/DDBJ databases">
        <title>'Steroidobacter agaridevorans' sp. nov., agar-degrading bacteria isolated from rhizosphere soils.</title>
        <authorList>
            <person name="Ikenaga M."/>
            <person name="Kataoka M."/>
            <person name="Murouchi A."/>
            <person name="Katsuragi S."/>
            <person name="Sakai M."/>
        </authorList>
    </citation>
    <scope>NUCLEOTIDE SEQUENCE [LARGE SCALE GENOMIC DNA]</scope>
    <source>
        <strain evidence="4">YU21-B</strain>
    </source>
</reference>
<keyword evidence="4" id="KW-1185">Reference proteome</keyword>
<comment type="caution">
    <text evidence="3">The sequence shown here is derived from an EMBL/GenBank/DDBJ whole genome shotgun (WGS) entry which is preliminary data.</text>
</comment>
<evidence type="ECO:0000313" key="3">
    <source>
        <dbReference type="EMBL" id="GFE78414.1"/>
    </source>
</evidence>
<dbReference type="Proteomes" id="UP000445000">
    <property type="component" value="Unassembled WGS sequence"/>
</dbReference>
<name>A0A829Y5D6_9GAMM</name>